<reference evidence="2" key="1">
    <citation type="submission" date="2021-01" db="EMBL/GenBank/DDBJ databases">
        <authorList>
            <person name="Corre E."/>
            <person name="Pelletier E."/>
            <person name="Niang G."/>
            <person name="Scheremetjew M."/>
            <person name="Finn R."/>
            <person name="Kale V."/>
            <person name="Holt S."/>
            <person name="Cochrane G."/>
            <person name="Meng A."/>
            <person name="Brown T."/>
            <person name="Cohen L."/>
        </authorList>
    </citation>
    <scope>NUCLEOTIDE SEQUENCE</scope>
    <source>
        <strain evidence="2">Pbaha01</strain>
    </source>
</reference>
<feature type="region of interest" description="Disordered" evidence="1">
    <location>
        <begin position="1"/>
        <end position="28"/>
    </location>
</feature>
<evidence type="ECO:0000256" key="1">
    <source>
        <dbReference type="SAM" id="MobiDB-lite"/>
    </source>
</evidence>
<dbReference type="EMBL" id="HBEG01012449">
    <property type="protein sequence ID" value="CAD8352152.1"/>
    <property type="molecule type" value="Transcribed_RNA"/>
</dbReference>
<feature type="compositionally biased region" description="Low complexity" evidence="1">
    <location>
        <begin position="126"/>
        <end position="135"/>
    </location>
</feature>
<dbReference type="AlphaFoldDB" id="A0A7S0A3Q0"/>
<accession>A0A7S0A3Q0</accession>
<protein>
    <submittedName>
        <fullName evidence="2">Uncharacterized protein</fullName>
    </submittedName>
</protein>
<sequence length="162" mass="16557">MARSPMAAGAWRPSGKATAEGYRRTPGSNTWCHFAVGTRLGGLCSPASHAAGQADALHAETGVEQHRKVGSVRYIPPAAPVTRRSPVRAPQLGGEAGLRRSLSSPDLLGPRPPSALPTDRTSSSERSGSGPLRRVGSSVVVLSAGVVSGFNGPGGPSVAMNR</sequence>
<proteinExistence type="predicted"/>
<organism evidence="2">
    <name type="scientific">Pyrodinium bahamense</name>
    <dbReference type="NCBI Taxonomy" id="73915"/>
    <lineage>
        <taxon>Eukaryota</taxon>
        <taxon>Sar</taxon>
        <taxon>Alveolata</taxon>
        <taxon>Dinophyceae</taxon>
        <taxon>Gonyaulacales</taxon>
        <taxon>Pyrocystaceae</taxon>
        <taxon>Pyrodinium</taxon>
    </lineage>
</organism>
<evidence type="ECO:0000313" key="2">
    <source>
        <dbReference type="EMBL" id="CAD8352152.1"/>
    </source>
</evidence>
<feature type="region of interest" description="Disordered" evidence="1">
    <location>
        <begin position="72"/>
        <end position="135"/>
    </location>
</feature>
<name>A0A7S0A3Q0_9DINO</name>
<gene>
    <name evidence="2" type="ORF">PBAH0796_LOCUS7519</name>
</gene>